<dbReference type="Proteomes" id="UP000823749">
    <property type="component" value="Chromosome 4"/>
</dbReference>
<organism evidence="4 5">
    <name type="scientific">Rhododendron griersonianum</name>
    <dbReference type="NCBI Taxonomy" id="479676"/>
    <lineage>
        <taxon>Eukaryota</taxon>
        <taxon>Viridiplantae</taxon>
        <taxon>Streptophyta</taxon>
        <taxon>Embryophyta</taxon>
        <taxon>Tracheophyta</taxon>
        <taxon>Spermatophyta</taxon>
        <taxon>Magnoliopsida</taxon>
        <taxon>eudicotyledons</taxon>
        <taxon>Gunneridae</taxon>
        <taxon>Pentapetalae</taxon>
        <taxon>asterids</taxon>
        <taxon>Ericales</taxon>
        <taxon>Ericaceae</taxon>
        <taxon>Ericoideae</taxon>
        <taxon>Rhodoreae</taxon>
        <taxon>Rhododendron</taxon>
    </lineage>
</organism>
<dbReference type="GO" id="GO:0008270">
    <property type="term" value="F:zinc ion binding"/>
    <property type="evidence" value="ECO:0007669"/>
    <property type="project" value="InterPro"/>
</dbReference>
<gene>
    <name evidence="4" type="ORF">RHGRI_011080</name>
</gene>
<keyword evidence="5" id="KW-1185">Reference proteome</keyword>
<comment type="caution">
    <text evidence="4">The sequence shown here is derived from an EMBL/GenBank/DDBJ whole genome shotgun (WGS) entry which is preliminary data.</text>
</comment>
<dbReference type="Pfam" id="PF22936">
    <property type="entry name" value="Pol_BBD"/>
    <property type="match status" value="1"/>
</dbReference>
<feature type="domain" description="CCHC-type" evidence="3">
    <location>
        <begin position="200"/>
        <end position="216"/>
    </location>
</feature>
<protein>
    <recommendedName>
        <fullName evidence="3">CCHC-type domain-containing protein</fullName>
    </recommendedName>
</protein>
<keyword evidence="1" id="KW-0175">Coiled coil</keyword>
<proteinExistence type="predicted"/>
<dbReference type="EMBL" id="JACTNZ010000004">
    <property type="protein sequence ID" value="KAG5553092.1"/>
    <property type="molecule type" value="Genomic_DNA"/>
</dbReference>
<evidence type="ECO:0000313" key="5">
    <source>
        <dbReference type="Proteomes" id="UP000823749"/>
    </source>
</evidence>
<evidence type="ECO:0000256" key="1">
    <source>
        <dbReference type="SAM" id="Coils"/>
    </source>
</evidence>
<feature type="domain" description="CCHC-type" evidence="3">
    <location>
        <begin position="461"/>
        <end position="477"/>
    </location>
</feature>
<dbReference type="SMART" id="SM00343">
    <property type="entry name" value="ZnF_C2HC"/>
    <property type="match status" value="2"/>
</dbReference>
<feature type="coiled-coil region" evidence="1">
    <location>
        <begin position="288"/>
        <end position="329"/>
    </location>
</feature>
<dbReference type="InterPro" id="IPR054722">
    <property type="entry name" value="PolX-like_BBD"/>
</dbReference>
<accession>A0AAV6KLQ6</accession>
<sequence>MRLKENTEWNTADNYSFEANSRALGAIYGALSKTKFSRISTCDTAKEAWEILRVTHEGEPISNLKVCRKVLRSLPERFRAKVVAIEESDKVDDILFEELVGKLQTFELNHLSKKPISKASKSIAFKISNENSYIPQDSDDDLDKDELEFFAKKFRKFVKFRKDNKQGNSSAFKDGHKVNNSGFSEKKFSTDKTKKPQGIQCHECHGFGHVQAECANILKKKSNRGYKVTWDDDSEEESNSQNSHDKIDDVLRYTVLAASVTSPTSPDAFVSTPTCSIEDNYESSDEDVNDEEDDLESIHDAYNELFKECVKLKKKKKELILVIKKVEIERNSLRVDVDSRIHEIEELKVHQTKFNEKFAKIEKERLEALKALGISKERVKILEHDLKEASEAIKRNDCGASRIAELTRTFKNRSGLGFIDPPSLAPKTNEKPNKEIKFAKSASSTVSKTLDCPISKKHVIICHHCSSLGHIRPYCYQLIKENKKGKSKFQTPKFNSSPKQSGSNFGKSHELSQSKSHKLNENFHKQLNQLANQTSHIVEEIQKLSMFAKGTNMLDSSCRQNPPKQEWKKTNVAFCVAHTAFKANNACAWYLDSDCSRHMSGDKSVFINVEKYNGGVVTFGDGNEGRVIGQGTISTPDLPLLENVLYVEGLKANLLSIGQFCDNMHEVHFQKLVARL</sequence>
<feature type="compositionally biased region" description="Polar residues" evidence="2">
    <location>
        <begin position="488"/>
        <end position="506"/>
    </location>
</feature>
<name>A0AAV6KLQ6_9ERIC</name>
<reference evidence="4" key="1">
    <citation type="submission" date="2020-08" db="EMBL/GenBank/DDBJ databases">
        <title>Plant Genome Project.</title>
        <authorList>
            <person name="Zhang R.-G."/>
        </authorList>
    </citation>
    <scope>NUCLEOTIDE SEQUENCE</scope>
    <source>
        <strain evidence="4">WSP0</strain>
        <tissue evidence="4">Leaf</tissue>
    </source>
</reference>
<feature type="compositionally biased region" description="Basic and acidic residues" evidence="2">
    <location>
        <begin position="507"/>
        <end position="516"/>
    </location>
</feature>
<evidence type="ECO:0000259" key="3">
    <source>
        <dbReference type="SMART" id="SM00343"/>
    </source>
</evidence>
<evidence type="ECO:0000256" key="2">
    <source>
        <dbReference type="SAM" id="MobiDB-lite"/>
    </source>
</evidence>
<evidence type="ECO:0000313" key="4">
    <source>
        <dbReference type="EMBL" id="KAG5553092.1"/>
    </source>
</evidence>
<dbReference type="InterPro" id="IPR001878">
    <property type="entry name" value="Znf_CCHC"/>
</dbReference>
<dbReference type="GO" id="GO:0003676">
    <property type="term" value="F:nucleic acid binding"/>
    <property type="evidence" value="ECO:0007669"/>
    <property type="project" value="InterPro"/>
</dbReference>
<dbReference type="AlphaFoldDB" id="A0AAV6KLQ6"/>
<feature type="region of interest" description="Disordered" evidence="2">
    <location>
        <begin position="487"/>
        <end position="516"/>
    </location>
</feature>